<keyword evidence="2" id="KW-1185">Reference proteome</keyword>
<reference evidence="1" key="1">
    <citation type="submission" date="2022-04" db="EMBL/GenBank/DDBJ databases">
        <title>Carnegiea gigantea Genome sequencing and assembly v2.</title>
        <authorList>
            <person name="Copetti D."/>
            <person name="Sanderson M.J."/>
            <person name="Burquez A."/>
            <person name="Wojciechowski M.F."/>
        </authorList>
    </citation>
    <scope>NUCLEOTIDE SEQUENCE</scope>
    <source>
        <strain evidence="1">SGP5-SGP5p</strain>
        <tissue evidence="1">Aerial part</tissue>
    </source>
</reference>
<dbReference type="EMBL" id="JAKOGI010000094">
    <property type="protein sequence ID" value="KAJ8444558.1"/>
    <property type="molecule type" value="Genomic_DNA"/>
</dbReference>
<organism evidence="1 2">
    <name type="scientific">Carnegiea gigantea</name>
    <dbReference type="NCBI Taxonomy" id="171969"/>
    <lineage>
        <taxon>Eukaryota</taxon>
        <taxon>Viridiplantae</taxon>
        <taxon>Streptophyta</taxon>
        <taxon>Embryophyta</taxon>
        <taxon>Tracheophyta</taxon>
        <taxon>Spermatophyta</taxon>
        <taxon>Magnoliopsida</taxon>
        <taxon>eudicotyledons</taxon>
        <taxon>Gunneridae</taxon>
        <taxon>Pentapetalae</taxon>
        <taxon>Caryophyllales</taxon>
        <taxon>Cactineae</taxon>
        <taxon>Cactaceae</taxon>
        <taxon>Cactoideae</taxon>
        <taxon>Echinocereeae</taxon>
        <taxon>Carnegiea</taxon>
    </lineage>
</organism>
<evidence type="ECO:0000313" key="2">
    <source>
        <dbReference type="Proteomes" id="UP001153076"/>
    </source>
</evidence>
<comment type="caution">
    <text evidence="1">The sequence shown here is derived from an EMBL/GenBank/DDBJ whole genome shotgun (WGS) entry which is preliminary data.</text>
</comment>
<dbReference type="Proteomes" id="UP001153076">
    <property type="component" value="Unassembled WGS sequence"/>
</dbReference>
<name>A0A9Q1KKN4_9CARY</name>
<accession>A0A9Q1KKN4</accession>
<proteinExistence type="predicted"/>
<gene>
    <name evidence="1" type="ORF">Cgig2_021308</name>
</gene>
<evidence type="ECO:0000313" key="1">
    <source>
        <dbReference type="EMBL" id="KAJ8444558.1"/>
    </source>
</evidence>
<sequence length="199" mass="20784">MGGVACQAREACGHGEKATILDDPSKELVARLNMRKAHDDTAGIGVDSESVIGSFPREGNDLGDVAGHESSECKGGEEDAIMTTTEHISRDNYKGWNMATMTVDARASPEQRLNPILGESGAVLEIDEGEEGVNPKGTAVRTDELANDVMIGPGMLSLEHALSMALKSTDVDGAAADEACLHPLLGPSLEALSNAQGDQ</sequence>
<dbReference type="AlphaFoldDB" id="A0A9Q1KKN4"/>
<protein>
    <submittedName>
        <fullName evidence="1">Uncharacterized protein</fullName>
    </submittedName>
</protein>